<reference evidence="2" key="1">
    <citation type="submission" date="2020-11" db="EMBL/GenBank/DDBJ databases">
        <title>Nocardioides sp. CBS4Y-1, whole genome shotgun sequence.</title>
        <authorList>
            <person name="Tuo L."/>
        </authorList>
    </citation>
    <scope>NUCLEOTIDE SEQUENCE</scope>
    <source>
        <strain evidence="2">CBS4Y-1</strain>
    </source>
</reference>
<accession>A0A930Y6A1</accession>
<dbReference type="Pfam" id="PF03479">
    <property type="entry name" value="PCC"/>
    <property type="match status" value="2"/>
</dbReference>
<dbReference type="PROSITE" id="PS51742">
    <property type="entry name" value="PPC"/>
    <property type="match status" value="2"/>
</dbReference>
<comment type="caution">
    <text evidence="2">The sequence shown here is derived from an EMBL/GenBank/DDBJ whole genome shotgun (WGS) entry which is preliminary data.</text>
</comment>
<protein>
    <submittedName>
        <fullName evidence="2">DUF296 domain-containing protein</fullName>
    </submittedName>
</protein>
<organism evidence="2 3">
    <name type="scientific">Nocardioides acrostichi</name>
    <dbReference type="NCBI Taxonomy" id="2784339"/>
    <lineage>
        <taxon>Bacteria</taxon>
        <taxon>Bacillati</taxon>
        <taxon>Actinomycetota</taxon>
        <taxon>Actinomycetes</taxon>
        <taxon>Propionibacteriales</taxon>
        <taxon>Nocardioidaceae</taxon>
        <taxon>Nocardioides</taxon>
    </lineage>
</organism>
<feature type="domain" description="PPC" evidence="1">
    <location>
        <begin position="150"/>
        <end position="265"/>
    </location>
</feature>
<dbReference type="SUPFAM" id="SSF117856">
    <property type="entry name" value="AF0104/ALDC/Ptd012-like"/>
    <property type="match status" value="2"/>
</dbReference>
<feature type="domain" description="PPC" evidence="1">
    <location>
        <begin position="1"/>
        <end position="139"/>
    </location>
</feature>
<sequence>MTLRPGARLLDALDEALSAAGVTCGQVELLDGVLSAVDYCFPAIGGATGPVVGYCETQHALGPVRLLAGSATVGFRDEKRFIHCHAAWFDADGRLRGGHLWPETWIGASGLQAIVHALENVDLTSTDDPESYLPVFAPALGAASRPVAPAETHRAVMSRVCAGENLIASCAAIMREHGLTEAALSGSLGSLVGAALERASGLLIVDGPATEVSLSGRVRLAPHGAVDHQVSAVVIDRYGRVHIGLLTDDNIVAVTVELLLEDVSS</sequence>
<gene>
    <name evidence="2" type="ORF">ISG29_03540</name>
</gene>
<name>A0A930Y6A1_9ACTN</name>
<keyword evidence="3" id="KW-1185">Reference proteome</keyword>
<dbReference type="AlphaFoldDB" id="A0A930Y6A1"/>
<proteinExistence type="predicted"/>
<evidence type="ECO:0000313" key="3">
    <source>
        <dbReference type="Proteomes" id="UP000656804"/>
    </source>
</evidence>
<dbReference type="InterPro" id="IPR005175">
    <property type="entry name" value="PPC_dom"/>
</dbReference>
<dbReference type="EMBL" id="JADIVZ010000001">
    <property type="protein sequence ID" value="MBF4160747.1"/>
    <property type="molecule type" value="Genomic_DNA"/>
</dbReference>
<evidence type="ECO:0000313" key="2">
    <source>
        <dbReference type="EMBL" id="MBF4160747.1"/>
    </source>
</evidence>
<evidence type="ECO:0000259" key="1">
    <source>
        <dbReference type="PROSITE" id="PS51742"/>
    </source>
</evidence>
<dbReference type="Gene3D" id="3.30.1330.80">
    <property type="entry name" value="Hypothetical protein, similar to alpha- acetolactate decarboxylase, domain 2"/>
    <property type="match status" value="2"/>
</dbReference>
<dbReference type="Proteomes" id="UP000656804">
    <property type="component" value="Unassembled WGS sequence"/>
</dbReference>
<dbReference type="RefSeq" id="WP_194501928.1">
    <property type="nucleotide sequence ID" value="NZ_JADIVZ010000001.1"/>
</dbReference>